<accession>A0A8X6TJH8</accession>
<gene>
    <name evidence="2" type="ORF">NPIL_668041</name>
</gene>
<proteinExistence type="predicted"/>
<evidence type="ECO:0000256" key="1">
    <source>
        <dbReference type="SAM" id="MobiDB-lite"/>
    </source>
</evidence>
<organism evidence="2 3">
    <name type="scientific">Nephila pilipes</name>
    <name type="common">Giant wood spider</name>
    <name type="synonym">Nephila maculata</name>
    <dbReference type="NCBI Taxonomy" id="299642"/>
    <lineage>
        <taxon>Eukaryota</taxon>
        <taxon>Metazoa</taxon>
        <taxon>Ecdysozoa</taxon>
        <taxon>Arthropoda</taxon>
        <taxon>Chelicerata</taxon>
        <taxon>Arachnida</taxon>
        <taxon>Araneae</taxon>
        <taxon>Araneomorphae</taxon>
        <taxon>Entelegynae</taxon>
        <taxon>Araneoidea</taxon>
        <taxon>Nephilidae</taxon>
        <taxon>Nephila</taxon>
    </lineage>
</organism>
<comment type="caution">
    <text evidence="2">The sequence shown here is derived from an EMBL/GenBank/DDBJ whole genome shotgun (WGS) entry which is preliminary data.</text>
</comment>
<sequence>TFIWSVPGNTHRKARKVSPSRARVGRLKTAQGTGTDETIDESRTE</sequence>
<keyword evidence="3" id="KW-1185">Reference proteome</keyword>
<feature type="non-terminal residue" evidence="2">
    <location>
        <position position="1"/>
    </location>
</feature>
<dbReference type="Proteomes" id="UP000887013">
    <property type="component" value="Unassembled WGS sequence"/>
</dbReference>
<feature type="compositionally biased region" description="Basic residues" evidence="1">
    <location>
        <begin position="10"/>
        <end position="26"/>
    </location>
</feature>
<dbReference type="AlphaFoldDB" id="A0A8X6TJH8"/>
<evidence type="ECO:0000313" key="2">
    <source>
        <dbReference type="EMBL" id="GFT17202.1"/>
    </source>
</evidence>
<evidence type="ECO:0000313" key="3">
    <source>
        <dbReference type="Proteomes" id="UP000887013"/>
    </source>
</evidence>
<protein>
    <submittedName>
        <fullName evidence="2">Uncharacterized protein</fullName>
    </submittedName>
</protein>
<dbReference type="EMBL" id="BMAW01058621">
    <property type="protein sequence ID" value="GFT17202.1"/>
    <property type="molecule type" value="Genomic_DNA"/>
</dbReference>
<feature type="region of interest" description="Disordered" evidence="1">
    <location>
        <begin position="1"/>
        <end position="45"/>
    </location>
</feature>
<name>A0A8X6TJH8_NEPPI</name>
<reference evidence="2" key="1">
    <citation type="submission" date="2020-08" db="EMBL/GenBank/DDBJ databases">
        <title>Multicomponent nature underlies the extraordinary mechanical properties of spider dragline silk.</title>
        <authorList>
            <person name="Kono N."/>
            <person name="Nakamura H."/>
            <person name="Mori M."/>
            <person name="Yoshida Y."/>
            <person name="Ohtoshi R."/>
            <person name="Malay A.D."/>
            <person name="Moran D.A.P."/>
            <person name="Tomita M."/>
            <person name="Numata K."/>
            <person name="Arakawa K."/>
        </authorList>
    </citation>
    <scope>NUCLEOTIDE SEQUENCE</scope>
</reference>